<keyword evidence="3" id="KW-1185">Reference proteome</keyword>
<dbReference type="RefSeq" id="WP_114623716.1">
    <property type="nucleotide sequence ID" value="NZ_QQNA01000080.1"/>
</dbReference>
<feature type="transmembrane region" description="Helical" evidence="1">
    <location>
        <begin position="39"/>
        <end position="58"/>
    </location>
</feature>
<keyword evidence="1" id="KW-0812">Transmembrane</keyword>
<sequence length="83" mass="8200">MTAAFWKATGERMARTFAQAVLALLGGDGLGLVDLDWGAALSVGGLAAVAALLTAIVTSGGTEGPGVMETVATADTPRGPRSI</sequence>
<proteinExistence type="predicted"/>
<dbReference type="AlphaFoldDB" id="A0A370BE34"/>
<organism evidence="2 3">
    <name type="scientific">Streptomyces corynorhini</name>
    <dbReference type="NCBI Taxonomy" id="2282652"/>
    <lineage>
        <taxon>Bacteria</taxon>
        <taxon>Bacillati</taxon>
        <taxon>Actinomycetota</taxon>
        <taxon>Actinomycetes</taxon>
        <taxon>Kitasatosporales</taxon>
        <taxon>Streptomycetaceae</taxon>
        <taxon>Streptomyces</taxon>
    </lineage>
</organism>
<name>A0A370BE34_9ACTN</name>
<dbReference type="Proteomes" id="UP000253741">
    <property type="component" value="Unassembled WGS sequence"/>
</dbReference>
<protein>
    <submittedName>
        <fullName evidence="2">Holin</fullName>
    </submittedName>
</protein>
<gene>
    <name evidence="2" type="ORF">DVH02_11675</name>
</gene>
<dbReference type="InterPro" id="IPR020109">
    <property type="entry name" value="Holin_r1t"/>
</dbReference>
<dbReference type="EMBL" id="QQNA01000080">
    <property type="protein sequence ID" value="RDG37976.1"/>
    <property type="molecule type" value="Genomic_DNA"/>
</dbReference>
<dbReference type="Pfam" id="PF16945">
    <property type="entry name" value="Phage_r1t_holin"/>
    <property type="match status" value="1"/>
</dbReference>
<keyword evidence="1" id="KW-0472">Membrane</keyword>
<reference evidence="2 3" key="1">
    <citation type="submission" date="2018-07" db="EMBL/GenBank/DDBJ databases">
        <title>Streptomyces species from bats.</title>
        <authorList>
            <person name="Dunlap C."/>
        </authorList>
    </citation>
    <scope>NUCLEOTIDE SEQUENCE [LARGE SCALE GENOMIC DNA]</scope>
    <source>
        <strain evidence="2 3">AC230</strain>
    </source>
</reference>
<evidence type="ECO:0000256" key="1">
    <source>
        <dbReference type="SAM" id="Phobius"/>
    </source>
</evidence>
<accession>A0A370BE34</accession>
<keyword evidence="1" id="KW-1133">Transmembrane helix</keyword>
<comment type="caution">
    <text evidence="2">The sequence shown here is derived from an EMBL/GenBank/DDBJ whole genome shotgun (WGS) entry which is preliminary data.</text>
</comment>
<evidence type="ECO:0000313" key="2">
    <source>
        <dbReference type="EMBL" id="RDG37976.1"/>
    </source>
</evidence>
<evidence type="ECO:0000313" key="3">
    <source>
        <dbReference type="Proteomes" id="UP000253741"/>
    </source>
</evidence>